<accession>A0A484ATI3</accession>
<feature type="compositionally biased region" description="Basic residues" evidence="1">
    <location>
        <begin position="47"/>
        <end position="57"/>
    </location>
</feature>
<sequence>MLQEIGARNTCKRRSRWQQEQQQQEQQEQLAVEVEEPLFHCDRCVRKRKQNAKRKPLTKPQNATDIFSQQQQKE</sequence>
<evidence type="ECO:0000313" key="2">
    <source>
        <dbReference type="EMBL" id="TDG39372.1"/>
    </source>
</evidence>
<dbReference type="AlphaFoldDB" id="A0A484ATI3"/>
<name>A0A484ATI3_DRONA</name>
<dbReference type="EMBL" id="LSRL02001100">
    <property type="protein sequence ID" value="TDG39372.1"/>
    <property type="molecule type" value="Genomic_DNA"/>
</dbReference>
<evidence type="ECO:0000256" key="1">
    <source>
        <dbReference type="SAM" id="MobiDB-lite"/>
    </source>
</evidence>
<feature type="region of interest" description="Disordered" evidence="1">
    <location>
        <begin position="47"/>
        <end position="74"/>
    </location>
</feature>
<proteinExistence type="predicted"/>
<organism evidence="2 3">
    <name type="scientific">Drosophila navojoa</name>
    <name type="common">Fruit fly</name>
    <dbReference type="NCBI Taxonomy" id="7232"/>
    <lineage>
        <taxon>Eukaryota</taxon>
        <taxon>Metazoa</taxon>
        <taxon>Ecdysozoa</taxon>
        <taxon>Arthropoda</taxon>
        <taxon>Hexapoda</taxon>
        <taxon>Insecta</taxon>
        <taxon>Pterygota</taxon>
        <taxon>Neoptera</taxon>
        <taxon>Endopterygota</taxon>
        <taxon>Diptera</taxon>
        <taxon>Brachycera</taxon>
        <taxon>Muscomorpha</taxon>
        <taxon>Ephydroidea</taxon>
        <taxon>Drosophilidae</taxon>
        <taxon>Drosophila</taxon>
    </lineage>
</organism>
<feature type="region of interest" description="Disordered" evidence="1">
    <location>
        <begin position="1"/>
        <end position="28"/>
    </location>
</feature>
<reference evidence="2 3" key="1">
    <citation type="journal article" date="2019" name="J. Hered.">
        <title>An Improved Genome Assembly for Drosophila navojoa, the Basal Species in the mojavensis Cluster.</title>
        <authorList>
            <person name="Vanderlinde T."/>
            <person name="Dupim E.G."/>
            <person name="Nazario-Yepiz N.O."/>
            <person name="Carvalho A.B."/>
        </authorList>
    </citation>
    <scope>NUCLEOTIDE SEQUENCE [LARGE SCALE GENOMIC DNA]</scope>
    <source>
        <strain evidence="2">Navoj_Jal97</strain>
        <tissue evidence="2">Whole organism</tissue>
    </source>
</reference>
<feature type="compositionally biased region" description="Low complexity" evidence="1">
    <location>
        <begin position="18"/>
        <end position="28"/>
    </location>
</feature>
<feature type="compositionally biased region" description="Polar residues" evidence="1">
    <location>
        <begin position="59"/>
        <end position="74"/>
    </location>
</feature>
<gene>
    <name evidence="2" type="ORF">AWZ03_014205</name>
</gene>
<protein>
    <submittedName>
        <fullName evidence="2">Uncharacterized protein</fullName>
    </submittedName>
</protein>
<dbReference type="Proteomes" id="UP000295192">
    <property type="component" value="Unassembled WGS sequence"/>
</dbReference>
<comment type="caution">
    <text evidence="2">The sequence shown here is derived from an EMBL/GenBank/DDBJ whole genome shotgun (WGS) entry which is preliminary data.</text>
</comment>
<evidence type="ECO:0000313" key="3">
    <source>
        <dbReference type="Proteomes" id="UP000295192"/>
    </source>
</evidence>
<keyword evidence="3" id="KW-1185">Reference proteome</keyword>